<dbReference type="Pfam" id="PF23358">
    <property type="entry name" value="OST48_MD"/>
    <property type="match status" value="1"/>
</dbReference>
<evidence type="ECO:0000256" key="4">
    <source>
        <dbReference type="ARBA" id="ARBA00022692"/>
    </source>
</evidence>
<comment type="function">
    <text evidence="8">Subunit of the oligosaccharyl transferase (OST) complex that catalyzes the initial transfer of a defined glycan (Glc(3)Man(9)GlcNAc(2) in eukaryotes) from the lipid carrier dolichol-pyrophosphate to an asparagine residue within an Asn-X-Ser/Thr consensus motif in nascent polypeptide chains, the first step in protein N-glycosylation. N-glycosylation occurs cotranslationally and the complex associates with the Sec61 complex at the channel-forming translocon complex that mediates protein translocation across the endoplasmic reticulum (ER).</text>
</comment>
<dbReference type="HOGENOM" id="CLU_031804_1_0_1"/>
<keyword evidence="5 8" id="KW-0256">Endoplasmic reticulum</keyword>
<evidence type="ECO:0000256" key="5">
    <source>
        <dbReference type="ARBA" id="ARBA00022824"/>
    </source>
</evidence>
<sequence>MRLFSSLCLLLLAFLGAVSARSAIGNKVLVVLEDESQKSLYSKLWADLEAREFQLSFESPRNDGLSLFTHGQLAYNHLLLAPPKSKGYGPALTPKLLLDYVNAGGNVLLGLSSDSGTPSAISSLLLEFDISLPPDKTSVVVDHFNFDIVSASEKHDVLLVNRPGPLRPDVVNFFGGDGILAVPKTVGQTLGNTSPLLAPILKAPTTAYAYNPKEDTESVEEPFATGSQLTLISAMQARNSARFTVLGSLEMLQDKWFDASVKAPGGKSVKTVNRDFAMQLTAWTFKEVGVLEVWSVQHHQITTSAKSGENTTQLGEYNPGIYRIKTDVKFAIEIAQWDRTQFIPFVVPDTDALQLEFSMLSPFHRIPLSPTYHSANSTVFTTTFTTPDQHGIFTFKVNYKRPFLTYLEEKRQVTVRHVAHDEWPRSWAISGAWPWIGGLWSVVVGFLLFVVLWLYCETPKEEVERRRKLSVSLAGSK</sequence>
<dbReference type="RefSeq" id="XP_013277135.1">
    <property type="nucleotide sequence ID" value="XM_013421681.1"/>
</dbReference>
<keyword evidence="6 8" id="KW-1133">Transmembrane helix</keyword>
<dbReference type="Pfam" id="PF03345">
    <property type="entry name" value="OST48_N"/>
    <property type="match status" value="1"/>
</dbReference>
<evidence type="ECO:0000313" key="11">
    <source>
        <dbReference type="EMBL" id="KIX09999.1"/>
    </source>
</evidence>
<name>A0A0D2IVE4_9EURO</name>
<reference evidence="11 12" key="1">
    <citation type="submission" date="2015-01" db="EMBL/GenBank/DDBJ databases">
        <title>The Genome Sequence of Rhinocladiella mackenzie CBS 650.93.</title>
        <authorList>
            <consortium name="The Broad Institute Genomics Platform"/>
            <person name="Cuomo C."/>
            <person name="de Hoog S."/>
            <person name="Gorbushina A."/>
            <person name="Stielow B."/>
            <person name="Teixiera M."/>
            <person name="Abouelleil A."/>
            <person name="Chapman S.B."/>
            <person name="Priest M."/>
            <person name="Young S.K."/>
            <person name="Wortman J."/>
            <person name="Nusbaum C."/>
            <person name="Birren B."/>
        </authorList>
    </citation>
    <scope>NUCLEOTIDE SEQUENCE [LARGE SCALE GENOMIC DNA]</scope>
    <source>
        <strain evidence="11 12">CBS 650.93</strain>
    </source>
</reference>
<evidence type="ECO:0000256" key="2">
    <source>
        <dbReference type="ARBA" id="ARBA00004922"/>
    </source>
</evidence>
<evidence type="ECO:0000256" key="6">
    <source>
        <dbReference type="ARBA" id="ARBA00022989"/>
    </source>
</evidence>
<evidence type="ECO:0000259" key="9">
    <source>
        <dbReference type="Pfam" id="PF03345"/>
    </source>
</evidence>
<dbReference type="GO" id="GO:0018279">
    <property type="term" value="P:protein N-linked glycosylation via asparagine"/>
    <property type="evidence" value="ECO:0007669"/>
    <property type="project" value="UniProtKB-UniRule"/>
</dbReference>
<comment type="pathway">
    <text evidence="2 8">Protein modification; protein glycosylation.</text>
</comment>
<dbReference type="VEuPathDB" id="FungiDB:Z518_01080"/>
<proteinExistence type="inferred from homology"/>
<comment type="subcellular location">
    <subcellularLocation>
        <location evidence="8">Endoplasmic reticulum membrane</location>
        <topology evidence="8">Single-pass type I membrane protein</topology>
    </subcellularLocation>
    <subcellularLocation>
        <location evidence="1">Membrane</location>
        <topology evidence="1">Single-pass type I membrane protein</topology>
    </subcellularLocation>
</comment>
<dbReference type="GO" id="GO:0008250">
    <property type="term" value="C:oligosaccharyltransferase complex"/>
    <property type="evidence" value="ECO:0007669"/>
    <property type="project" value="TreeGrafter"/>
</dbReference>
<feature type="signal peptide" evidence="8">
    <location>
        <begin position="1"/>
        <end position="20"/>
    </location>
</feature>
<keyword evidence="12" id="KW-1185">Reference proteome</keyword>
<dbReference type="EMBL" id="KN847475">
    <property type="protein sequence ID" value="KIX09999.1"/>
    <property type="molecule type" value="Genomic_DNA"/>
</dbReference>
<evidence type="ECO:0000256" key="7">
    <source>
        <dbReference type="ARBA" id="ARBA00023136"/>
    </source>
</evidence>
<dbReference type="UniPathway" id="UPA00378"/>
<evidence type="ECO:0000259" key="10">
    <source>
        <dbReference type="Pfam" id="PF23358"/>
    </source>
</evidence>
<feature type="chain" id="PRO_5005112570" description="Dolichyl-diphosphooligosaccharide--protein glycosyltransferase subunit WBP1" evidence="8">
    <location>
        <begin position="21"/>
        <end position="477"/>
    </location>
</feature>
<evidence type="ECO:0000256" key="8">
    <source>
        <dbReference type="RuleBase" id="RU361142"/>
    </source>
</evidence>
<dbReference type="InterPro" id="IPR005013">
    <property type="entry name" value="DDOST_48_kDa_subunit"/>
</dbReference>
<dbReference type="InterPro" id="IPR055459">
    <property type="entry name" value="OST48_MD"/>
</dbReference>
<feature type="domain" description="OST48 N-terminal" evidence="9">
    <location>
        <begin position="27"/>
        <end position="284"/>
    </location>
</feature>
<comment type="subunit">
    <text evidence="8">Component of the oligosaccharyltransferase (OST) complex.</text>
</comment>
<gene>
    <name evidence="11" type="ORF">Z518_01080</name>
</gene>
<accession>A0A0D2IVE4</accession>
<dbReference type="Proteomes" id="UP000053617">
    <property type="component" value="Unassembled WGS sequence"/>
</dbReference>
<protein>
    <recommendedName>
        <fullName evidence="8">Dolichyl-diphosphooligosaccharide--protein glycosyltransferase subunit WBP1</fullName>
        <shortName evidence="8">Oligosaccharyl transferase subunit WBP1</shortName>
    </recommendedName>
</protein>
<evidence type="ECO:0000256" key="3">
    <source>
        <dbReference type="ARBA" id="ARBA00008743"/>
    </source>
</evidence>
<dbReference type="AlphaFoldDB" id="A0A0D2IVE4"/>
<dbReference type="PANTHER" id="PTHR10830:SF0">
    <property type="entry name" value="DOLICHYL-DIPHOSPHOOLIGOSACCHARIDE--PROTEIN GLYCOSYLTRANSFERASE 48 KDA SUBUNIT"/>
    <property type="match status" value="1"/>
</dbReference>
<dbReference type="STRING" id="1442369.A0A0D2IVE4"/>
<feature type="transmembrane region" description="Helical" evidence="8">
    <location>
        <begin position="432"/>
        <end position="456"/>
    </location>
</feature>
<keyword evidence="8" id="KW-0732">Signal</keyword>
<evidence type="ECO:0000256" key="1">
    <source>
        <dbReference type="ARBA" id="ARBA00004479"/>
    </source>
</evidence>
<dbReference type="OrthoDB" id="29105at2759"/>
<keyword evidence="4 8" id="KW-0812">Transmembrane</keyword>
<keyword evidence="7 8" id="KW-0472">Membrane</keyword>
<feature type="domain" description="OST48 middle" evidence="10">
    <location>
        <begin position="317"/>
        <end position="456"/>
    </location>
</feature>
<dbReference type="InterPro" id="IPR055457">
    <property type="entry name" value="OST48_N"/>
</dbReference>
<dbReference type="PANTHER" id="PTHR10830">
    <property type="entry name" value="DOLICHYL-DIPHOSPHOOLIGOSACCHARIDE--PROTEIN GLYCOSYLTRANSFERASE 48 KDA SUBUNIT"/>
    <property type="match status" value="1"/>
</dbReference>
<evidence type="ECO:0000313" key="12">
    <source>
        <dbReference type="Proteomes" id="UP000053617"/>
    </source>
</evidence>
<dbReference type="GeneID" id="25289151"/>
<comment type="similarity">
    <text evidence="3 8">Belongs to the DDOST 48 kDa subunit family.</text>
</comment>
<organism evidence="11 12">
    <name type="scientific">Rhinocladiella mackenziei CBS 650.93</name>
    <dbReference type="NCBI Taxonomy" id="1442369"/>
    <lineage>
        <taxon>Eukaryota</taxon>
        <taxon>Fungi</taxon>
        <taxon>Dikarya</taxon>
        <taxon>Ascomycota</taxon>
        <taxon>Pezizomycotina</taxon>
        <taxon>Eurotiomycetes</taxon>
        <taxon>Chaetothyriomycetidae</taxon>
        <taxon>Chaetothyriales</taxon>
        <taxon>Herpotrichiellaceae</taxon>
        <taxon>Rhinocladiella</taxon>
    </lineage>
</organism>